<proteinExistence type="predicted"/>
<name>A0AAU7KG32_9GAMM</name>
<dbReference type="EMBL" id="CP098827">
    <property type="protein sequence ID" value="XBO70564.1"/>
    <property type="molecule type" value="Genomic_DNA"/>
</dbReference>
<keyword evidence="1" id="KW-0472">Membrane</keyword>
<evidence type="ECO:0000256" key="1">
    <source>
        <dbReference type="SAM" id="Phobius"/>
    </source>
</evidence>
<dbReference type="AlphaFoldDB" id="A0AAU7KG32"/>
<dbReference type="NCBIfam" id="TIGR02532">
    <property type="entry name" value="IV_pilin_GFxxxE"/>
    <property type="match status" value="1"/>
</dbReference>
<organism evidence="2">
    <name type="scientific">Halomonas sp. RT37</name>
    <dbReference type="NCBI Taxonomy" id="2950872"/>
    <lineage>
        <taxon>Bacteria</taxon>
        <taxon>Pseudomonadati</taxon>
        <taxon>Pseudomonadota</taxon>
        <taxon>Gammaproteobacteria</taxon>
        <taxon>Oceanospirillales</taxon>
        <taxon>Halomonadaceae</taxon>
        <taxon>Halomonas</taxon>
    </lineage>
</organism>
<accession>A0AAU7KG32</accession>
<feature type="transmembrane region" description="Helical" evidence="1">
    <location>
        <begin position="21"/>
        <end position="42"/>
    </location>
</feature>
<dbReference type="RefSeq" id="WP_348827151.1">
    <property type="nucleotide sequence ID" value="NZ_CP098827.1"/>
</dbReference>
<sequence>MSPHRVLSPCKSLRRQRGVSLVELMVAMVVGSLVILAAGSLFQEVNANAREVLRLADRQAVLSYALDTITAAVRRGDASPGDYVLRPAPDGESCTLHKVDSGEPLVDGLAYDGSCEDDQVLEDLGGGLYRITLNLPHARTPIRLHAVDRLQAVSAAEADG</sequence>
<dbReference type="InterPro" id="IPR012902">
    <property type="entry name" value="N_methyl_site"/>
</dbReference>
<keyword evidence="1" id="KW-0812">Transmembrane</keyword>
<protein>
    <submittedName>
        <fullName evidence="2">Prepilin-type N-terminal cleavage/methylation domain-containing protein</fullName>
    </submittedName>
</protein>
<reference evidence="2" key="1">
    <citation type="submission" date="2022-06" db="EMBL/GenBank/DDBJ databases">
        <title>A novel DMS-producing enzyme.</title>
        <authorList>
            <person name="Zhang Y."/>
        </authorList>
    </citation>
    <scope>NUCLEOTIDE SEQUENCE</scope>
    <source>
        <strain evidence="2">RT37</strain>
    </source>
</reference>
<dbReference type="PROSITE" id="PS00409">
    <property type="entry name" value="PROKAR_NTER_METHYL"/>
    <property type="match status" value="1"/>
</dbReference>
<evidence type="ECO:0000313" key="2">
    <source>
        <dbReference type="EMBL" id="XBO70564.1"/>
    </source>
</evidence>
<dbReference type="Pfam" id="PF07963">
    <property type="entry name" value="N_methyl"/>
    <property type="match status" value="1"/>
</dbReference>
<keyword evidence="1" id="KW-1133">Transmembrane helix</keyword>
<gene>
    <name evidence="2" type="ORF">NFG58_18450</name>
</gene>